<reference evidence="3 4" key="1">
    <citation type="submission" date="2018-06" db="EMBL/GenBank/DDBJ databases">
        <title>Genomic Encyclopedia of Archaeal and Bacterial Type Strains, Phase II (KMG-II): from individual species to whole genera.</title>
        <authorList>
            <person name="Goeker M."/>
        </authorList>
    </citation>
    <scope>NUCLEOTIDE SEQUENCE [LARGE SCALE GENOMIC DNA]</scope>
    <source>
        <strain evidence="3 4">DSM 24525</strain>
    </source>
</reference>
<keyword evidence="2" id="KW-0812">Transmembrane</keyword>
<evidence type="ECO:0000256" key="2">
    <source>
        <dbReference type="SAM" id="Phobius"/>
    </source>
</evidence>
<evidence type="ECO:0000256" key="1">
    <source>
        <dbReference type="SAM" id="MobiDB-lite"/>
    </source>
</evidence>
<dbReference type="EMBL" id="QKYU01000009">
    <property type="protein sequence ID" value="PZW46560.1"/>
    <property type="molecule type" value="Genomic_DNA"/>
</dbReference>
<gene>
    <name evidence="3" type="ORF">C8P66_10957</name>
</gene>
<dbReference type="OrthoDB" id="7375556at2"/>
<sequence>MIRVEADPANPQGGYARITMPGMSGRSVSAVAIGREGYGSDSLGPDGWQVASARLVPDAVSDSGGDLVVILGPGIIEHLEAGPLRFALPELGLAEVVMWPDIAPLPAAARGGFAGVPRPPPARPPARPTAPPLRGPEPLPAPDSDATVVLRPTTPVPPEAPKAPSREADFDPSKPVAPGHGRAVMLVLLLLIALAGAGGAAWWYREPLLALFRQPAEPLAPTPPPVAVEAPPAAVDDGIDRMTPAEIAALNLPPARVLAIAAARQAAGRHQDTLLLLEVAANAPYGPAMSALARLYDPATFIPGGALSVPNAAKAAQYWRAAELAGDPAAAPARAALRTRLEASAAAGDALAAIALQDNWP</sequence>
<keyword evidence="4" id="KW-1185">Reference proteome</keyword>
<feature type="compositionally biased region" description="Pro residues" evidence="1">
    <location>
        <begin position="117"/>
        <end position="141"/>
    </location>
</feature>
<dbReference type="AlphaFoldDB" id="A0A2W7IIB6"/>
<evidence type="ECO:0000313" key="4">
    <source>
        <dbReference type="Proteomes" id="UP000249688"/>
    </source>
</evidence>
<feature type="transmembrane region" description="Helical" evidence="2">
    <location>
        <begin position="183"/>
        <end position="204"/>
    </location>
</feature>
<organism evidence="3 4">
    <name type="scientific">Humitalea rosea</name>
    <dbReference type="NCBI Taxonomy" id="990373"/>
    <lineage>
        <taxon>Bacteria</taxon>
        <taxon>Pseudomonadati</taxon>
        <taxon>Pseudomonadota</taxon>
        <taxon>Alphaproteobacteria</taxon>
        <taxon>Acetobacterales</taxon>
        <taxon>Roseomonadaceae</taxon>
        <taxon>Humitalea</taxon>
    </lineage>
</organism>
<dbReference type="RefSeq" id="WP_111397967.1">
    <property type="nucleotide sequence ID" value="NZ_QKYU01000009.1"/>
</dbReference>
<comment type="caution">
    <text evidence="3">The sequence shown here is derived from an EMBL/GenBank/DDBJ whole genome shotgun (WGS) entry which is preliminary data.</text>
</comment>
<keyword evidence="2" id="KW-1133">Transmembrane helix</keyword>
<accession>A0A2W7IIB6</accession>
<keyword evidence="2" id="KW-0472">Membrane</keyword>
<proteinExistence type="predicted"/>
<protein>
    <submittedName>
        <fullName evidence="3">Uncharacterized protein</fullName>
    </submittedName>
</protein>
<dbReference type="Proteomes" id="UP000249688">
    <property type="component" value="Unassembled WGS sequence"/>
</dbReference>
<evidence type="ECO:0000313" key="3">
    <source>
        <dbReference type="EMBL" id="PZW46560.1"/>
    </source>
</evidence>
<feature type="region of interest" description="Disordered" evidence="1">
    <location>
        <begin position="113"/>
        <end position="175"/>
    </location>
</feature>
<name>A0A2W7IIB6_9PROT</name>